<evidence type="ECO:0000256" key="1">
    <source>
        <dbReference type="ARBA" id="ARBA00005233"/>
    </source>
</evidence>
<dbReference type="eggNOG" id="COG4969">
    <property type="taxonomic scope" value="Bacteria"/>
</dbReference>
<gene>
    <name evidence="4" type="primary">pilA-1</name>
    <name evidence="4" type="ordered locus">Pcar_2144</name>
</gene>
<keyword evidence="3" id="KW-0812">Transmembrane</keyword>
<keyword evidence="3" id="KW-0472">Membrane</keyword>
<organism evidence="4 5">
    <name type="scientific">Syntrophotalea carbinolica (strain DSM 2380 / NBRC 103641 / GraBd1)</name>
    <name type="common">Pelobacter carbinolicus</name>
    <dbReference type="NCBI Taxonomy" id="338963"/>
    <lineage>
        <taxon>Bacteria</taxon>
        <taxon>Pseudomonadati</taxon>
        <taxon>Thermodesulfobacteriota</taxon>
        <taxon>Desulfuromonadia</taxon>
        <taxon>Desulfuromonadales</taxon>
        <taxon>Syntrophotaleaceae</taxon>
        <taxon>Syntrophotalea</taxon>
    </lineage>
</organism>
<dbReference type="InterPro" id="IPR045584">
    <property type="entry name" value="Pilin-like"/>
</dbReference>
<dbReference type="NCBIfam" id="TIGR02532">
    <property type="entry name" value="IV_pilin_GFxxxE"/>
    <property type="match status" value="1"/>
</dbReference>
<dbReference type="Pfam" id="PF07963">
    <property type="entry name" value="N_methyl"/>
    <property type="match status" value="1"/>
</dbReference>
<dbReference type="Gene3D" id="3.30.700.10">
    <property type="entry name" value="Glycoprotein, Type 4 Pilin"/>
    <property type="match status" value="1"/>
</dbReference>
<dbReference type="PANTHER" id="PTHR30093:SF34">
    <property type="entry name" value="PREPILIN PEPTIDASE-DEPENDENT PROTEIN D"/>
    <property type="match status" value="1"/>
</dbReference>
<feature type="transmembrane region" description="Helical" evidence="3">
    <location>
        <begin position="12"/>
        <end position="32"/>
    </location>
</feature>
<dbReference type="HOGENOM" id="CLU_119988_0_0_7"/>
<keyword evidence="2" id="KW-0488">Methylation</keyword>
<evidence type="ECO:0000313" key="4">
    <source>
        <dbReference type="EMBL" id="ABA89383.1"/>
    </source>
</evidence>
<sequence length="196" mass="20297">MLKELRKNEKGFTLIELLIVVAIIGILAAIAIPQFAAYRQRAFNSAALTDINNLQKSEAAFFTDWQVFGHSAAAAAGAAPNAATAANAGAIVTGPDNGVAGNVIWVTGNAQSLQAGLSNNVDMIAHTNAGGDSFNAATKHVQGSRSYAVDADLTATYMAEATVGNNLVAGDIINPVAQNDDFNGQNNNDGNPFTMM</sequence>
<accession>Q3A2M4</accession>
<dbReference type="PROSITE" id="PS00409">
    <property type="entry name" value="PROKAR_NTER_METHYL"/>
    <property type="match status" value="1"/>
</dbReference>
<dbReference type="RefSeq" id="WP_011341896.1">
    <property type="nucleotide sequence ID" value="NC_007498.2"/>
</dbReference>
<dbReference type="EMBL" id="CP000142">
    <property type="protein sequence ID" value="ABA89383.1"/>
    <property type="molecule type" value="Genomic_DNA"/>
</dbReference>
<comment type="similarity">
    <text evidence="1">Belongs to the N-Me-Phe pilin family.</text>
</comment>
<protein>
    <submittedName>
        <fullName evidence="4">Geopilin</fullName>
    </submittedName>
</protein>
<name>Q3A2M4_SYNC1</name>
<keyword evidence="3" id="KW-1133">Transmembrane helix</keyword>
<evidence type="ECO:0000313" key="5">
    <source>
        <dbReference type="Proteomes" id="UP000002534"/>
    </source>
</evidence>
<dbReference type="AlphaFoldDB" id="Q3A2M4"/>
<dbReference type="PANTHER" id="PTHR30093">
    <property type="entry name" value="GENERAL SECRETION PATHWAY PROTEIN G"/>
    <property type="match status" value="1"/>
</dbReference>
<dbReference type="KEGG" id="pca:Pcar_2144"/>
<reference evidence="4 5" key="2">
    <citation type="journal article" date="2012" name="BMC Genomics">
        <title>The genome of Pelobacter carbinolicus reveals surprising metabolic capabilities and physiological features.</title>
        <authorList>
            <person name="Aklujkar M."/>
            <person name="Haveman S.A."/>
            <person name="Didonato R.Jr."/>
            <person name="Chertkov O."/>
            <person name="Han C.S."/>
            <person name="Land M.L."/>
            <person name="Brown P."/>
            <person name="Lovley D.R."/>
        </authorList>
    </citation>
    <scope>NUCLEOTIDE SEQUENCE [LARGE SCALE GENOMIC DNA]</scope>
    <source>
        <strain evidence="5">DSM 2380 / NBRC 103641 / GraBd1</strain>
    </source>
</reference>
<reference evidence="5" key="1">
    <citation type="submission" date="2005-10" db="EMBL/GenBank/DDBJ databases">
        <title>Complete sequence of Pelobacter carbinolicus DSM 2380.</title>
        <authorList>
            <person name="Copeland A."/>
            <person name="Lucas S."/>
            <person name="Lapidus A."/>
            <person name="Barry K."/>
            <person name="Detter J.C."/>
            <person name="Glavina T."/>
            <person name="Hammon N."/>
            <person name="Israni S."/>
            <person name="Pitluck S."/>
            <person name="Chertkov O."/>
            <person name="Schmutz J."/>
            <person name="Larimer F."/>
            <person name="Land M."/>
            <person name="Kyrpides N."/>
            <person name="Ivanova N."/>
            <person name="Richardson P."/>
        </authorList>
    </citation>
    <scope>NUCLEOTIDE SEQUENCE [LARGE SCALE GENOMIC DNA]</scope>
    <source>
        <strain evidence="5">DSM 2380 / NBRC 103641 / GraBd1</strain>
    </source>
</reference>
<keyword evidence="5" id="KW-1185">Reference proteome</keyword>
<dbReference type="STRING" id="338963.Pcar_2144"/>
<proteinExistence type="inferred from homology"/>
<dbReference type="InterPro" id="IPR012902">
    <property type="entry name" value="N_methyl_site"/>
</dbReference>
<evidence type="ECO:0000256" key="3">
    <source>
        <dbReference type="SAM" id="Phobius"/>
    </source>
</evidence>
<evidence type="ECO:0000256" key="2">
    <source>
        <dbReference type="ARBA" id="ARBA00022481"/>
    </source>
</evidence>
<dbReference type="Proteomes" id="UP000002534">
    <property type="component" value="Chromosome"/>
</dbReference>
<dbReference type="SUPFAM" id="SSF54523">
    <property type="entry name" value="Pili subunits"/>
    <property type="match status" value="1"/>
</dbReference>